<dbReference type="Proteomes" id="UP000199622">
    <property type="component" value="Unassembled WGS sequence"/>
</dbReference>
<dbReference type="STRING" id="208445.SAMN04489727_0515"/>
<feature type="region of interest" description="Disordered" evidence="1">
    <location>
        <begin position="18"/>
        <end position="41"/>
    </location>
</feature>
<proteinExistence type="predicted"/>
<evidence type="ECO:0000256" key="2">
    <source>
        <dbReference type="SAM" id="Phobius"/>
    </source>
</evidence>
<sequence length="172" mass="18009">MWSAPPAYPRRVARWTGEWLPGTGDGGQGTDQHGSRWPGEKLGLPESGVGSAASGGARLLGLIVDLVVAALVTAIFLHPSLQDPAAMQEFNLWSGGVWAVISVISAGFFGFTPGMAVVGVRVARLDGAALVGPLRALVRAALTFVLIPAAVRNADGRSWLDRLTGTVVIRMR</sequence>
<organism evidence="3 4">
    <name type="scientific">Amycolatopsis tolypomycina</name>
    <dbReference type="NCBI Taxonomy" id="208445"/>
    <lineage>
        <taxon>Bacteria</taxon>
        <taxon>Bacillati</taxon>
        <taxon>Actinomycetota</taxon>
        <taxon>Actinomycetes</taxon>
        <taxon>Pseudonocardiales</taxon>
        <taxon>Pseudonocardiaceae</taxon>
        <taxon>Amycolatopsis</taxon>
    </lineage>
</organism>
<evidence type="ECO:0000256" key="1">
    <source>
        <dbReference type="SAM" id="MobiDB-lite"/>
    </source>
</evidence>
<keyword evidence="2" id="KW-0472">Membrane</keyword>
<name>A0A1H4IEG3_9PSEU</name>
<evidence type="ECO:0008006" key="5">
    <source>
        <dbReference type="Google" id="ProtNLM"/>
    </source>
</evidence>
<keyword evidence="2" id="KW-1133">Transmembrane helix</keyword>
<protein>
    <recommendedName>
        <fullName evidence="5">RDD family protein</fullName>
    </recommendedName>
</protein>
<reference evidence="4" key="1">
    <citation type="submission" date="2016-10" db="EMBL/GenBank/DDBJ databases">
        <authorList>
            <person name="Varghese N."/>
            <person name="Submissions S."/>
        </authorList>
    </citation>
    <scope>NUCLEOTIDE SEQUENCE [LARGE SCALE GENOMIC DNA]</scope>
    <source>
        <strain evidence="4">DSM 44544</strain>
    </source>
</reference>
<gene>
    <name evidence="3" type="ORF">SAMN04489727_0515</name>
</gene>
<dbReference type="EMBL" id="FNSO01000002">
    <property type="protein sequence ID" value="SEB32489.1"/>
    <property type="molecule type" value="Genomic_DNA"/>
</dbReference>
<keyword evidence="2" id="KW-0812">Transmembrane</keyword>
<feature type="transmembrane region" description="Helical" evidence="2">
    <location>
        <begin position="97"/>
        <end position="120"/>
    </location>
</feature>
<feature type="transmembrane region" description="Helical" evidence="2">
    <location>
        <begin position="59"/>
        <end position="77"/>
    </location>
</feature>
<accession>A0A1H4IEG3</accession>
<evidence type="ECO:0000313" key="4">
    <source>
        <dbReference type="Proteomes" id="UP000199622"/>
    </source>
</evidence>
<keyword evidence="4" id="KW-1185">Reference proteome</keyword>
<evidence type="ECO:0000313" key="3">
    <source>
        <dbReference type="EMBL" id="SEB32489.1"/>
    </source>
</evidence>
<dbReference type="AlphaFoldDB" id="A0A1H4IEG3"/>